<dbReference type="Proteomes" id="UP000004756">
    <property type="component" value="Unassembled WGS sequence"/>
</dbReference>
<evidence type="ECO:0000313" key="1">
    <source>
        <dbReference type="EMBL" id="EEG56234.1"/>
    </source>
</evidence>
<dbReference type="AlphaFoldDB" id="C0CXG8"/>
<accession>C0CXG8</accession>
<dbReference type="HOGENOM" id="CLU_2768399_0_0_9"/>
<reference evidence="1 2" key="1">
    <citation type="submission" date="2009-01" db="EMBL/GenBank/DDBJ databases">
        <authorList>
            <person name="Fulton L."/>
            <person name="Clifton S."/>
            <person name="Fulton B."/>
            <person name="Xu J."/>
            <person name="Minx P."/>
            <person name="Pepin K.H."/>
            <person name="Johnson M."/>
            <person name="Bhonagiri V."/>
            <person name="Nash W.E."/>
            <person name="Mardis E.R."/>
            <person name="Wilson R.K."/>
        </authorList>
    </citation>
    <scope>NUCLEOTIDE SEQUENCE [LARGE SCALE GENOMIC DNA]</scope>
    <source>
        <strain evidence="1 2">DSM 15981</strain>
    </source>
</reference>
<reference evidence="1 2" key="2">
    <citation type="submission" date="2009-02" db="EMBL/GenBank/DDBJ databases">
        <title>Draft genome sequence of Clostridium asparagiforme (DSM 15981).</title>
        <authorList>
            <person name="Sudarsanam P."/>
            <person name="Ley R."/>
            <person name="Guruge J."/>
            <person name="Turnbaugh P.J."/>
            <person name="Mahowald M."/>
            <person name="Liep D."/>
            <person name="Gordon J."/>
        </authorList>
    </citation>
    <scope>NUCLEOTIDE SEQUENCE [LARGE SCALE GENOMIC DNA]</scope>
    <source>
        <strain evidence="1 2">DSM 15981</strain>
    </source>
</reference>
<evidence type="ECO:0000313" key="2">
    <source>
        <dbReference type="Proteomes" id="UP000004756"/>
    </source>
</evidence>
<name>C0CXG8_9FIRM</name>
<organism evidence="1 2">
    <name type="scientific">[Clostridium] asparagiforme DSM 15981</name>
    <dbReference type="NCBI Taxonomy" id="518636"/>
    <lineage>
        <taxon>Bacteria</taxon>
        <taxon>Bacillati</taxon>
        <taxon>Bacillota</taxon>
        <taxon>Clostridia</taxon>
        <taxon>Lachnospirales</taxon>
        <taxon>Lachnospiraceae</taxon>
        <taxon>Enterocloster</taxon>
    </lineage>
</organism>
<comment type="caution">
    <text evidence="1">The sequence shown here is derived from an EMBL/GenBank/DDBJ whole genome shotgun (WGS) entry which is preliminary data.</text>
</comment>
<sequence length="69" mass="8266">MESKEAHIFMNEMDELLQRLYRNSDEDLLREFKAAEAEVEAEGGPRPDPEGFERLWKKMVSEFHKDRPR</sequence>
<gene>
    <name evidence="1" type="ORF">CLOSTASPAR_01689</name>
</gene>
<proteinExistence type="predicted"/>
<keyword evidence="2" id="KW-1185">Reference proteome</keyword>
<dbReference type="EMBL" id="ACCJ01000083">
    <property type="protein sequence ID" value="EEG56234.1"/>
    <property type="molecule type" value="Genomic_DNA"/>
</dbReference>
<protein>
    <submittedName>
        <fullName evidence="1">Uncharacterized protein</fullName>
    </submittedName>
</protein>